<evidence type="ECO:0000313" key="1">
    <source>
        <dbReference type="EMBL" id="MDL2343625.1"/>
    </source>
</evidence>
<accession>A0ABT7JGJ1</accession>
<sequence>MARSARRGPPMDGHGERNLARPFLFMANNRVPRDMATWTKEFVAPDGVGTALRVECTA</sequence>
<protein>
    <submittedName>
        <fullName evidence="1">Uncharacterized protein</fullName>
    </submittedName>
</protein>
<proteinExistence type="predicted"/>
<dbReference type="RefSeq" id="WP_285522149.1">
    <property type="nucleotide sequence ID" value="NZ_JASNGB010000032.1"/>
</dbReference>
<gene>
    <name evidence="1" type="ORF">QOL99_05605</name>
</gene>
<keyword evidence="2" id="KW-1185">Reference proteome</keyword>
<organism evidence="1 2">
    <name type="scientific">Deinococcus rhizophilus</name>
    <dbReference type="NCBI Taxonomy" id="3049544"/>
    <lineage>
        <taxon>Bacteria</taxon>
        <taxon>Thermotogati</taxon>
        <taxon>Deinococcota</taxon>
        <taxon>Deinococci</taxon>
        <taxon>Deinococcales</taxon>
        <taxon>Deinococcaceae</taxon>
        <taxon>Deinococcus</taxon>
    </lineage>
</organism>
<comment type="caution">
    <text evidence="1">The sequence shown here is derived from an EMBL/GenBank/DDBJ whole genome shotgun (WGS) entry which is preliminary data.</text>
</comment>
<dbReference type="Proteomes" id="UP001302059">
    <property type="component" value="Unassembled WGS sequence"/>
</dbReference>
<evidence type="ECO:0000313" key="2">
    <source>
        <dbReference type="Proteomes" id="UP001302059"/>
    </source>
</evidence>
<dbReference type="EMBL" id="JASNGB010000032">
    <property type="protein sequence ID" value="MDL2343625.1"/>
    <property type="molecule type" value="Genomic_DNA"/>
</dbReference>
<reference evidence="1 2" key="1">
    <citation type="submission" date="2023-05" db="EMBL/GenBank/DDBJ databases">
        <authorList>
            <person name="Gao F."/>
        </authorList>
    </citation>
    <scope>NUCLEOTIDE SEQUENCE [LARGE SCALE GENOMIC DNA]</scope>
    <source>
        <strain evidence="1 2">MIMF12</strain>
    </source>
</reference>
<name>A0ABT7JGJ1_9DEIO</name>